<dbReference type="AlphaFoldDB" id="A0A4R2LCQ2"/>
<evidence type="ECO:0000259" key="1">
    <source>
        <dbReference type="PROSITE" id="PS51819"/>
    </source>
</evidence>
<dbReference type="Pfam" id="PF00903">
    <property type="entry name" value="Glyoxalase"/>
    <property type="match status" value="1"/>
</dbReference>
<dbReference type="InterPro" id="IPR037523">
    <property type="entry name" value="VOC_core"/>
</dbReference>
<keyword evidence="2" id="KW-0456">Lyase</keyword>
<dbReference type="PROSITE" id="PS51819">
    <property type="entry name" value="VOC"/>
    <property type="match status" value="1"/>
</dbReference>
<protein>
    <submittedName>
        <fullName evidence="2">Putative enzyme related to lactoylglutathione lyase</fullName>
    </submittedName>
</protein>
<accession>A0A4R2LCQ2</accession>
<dbReference type="PANTHER" id="PTHR33993:SF2">
    <property type="entry name" value="VOC DOMAIN-CONTAINING PROTEIN"/>
    <property type="match status" value="1"/>
</dbReference>
<evidence type="ECO:0000313" key="2">
    <source>
        <dbReference type="EMBL" id="TCO83375.1"/>
    </source>
</evidence>
<dbReference type="Gene3D" id="3.10.180.10">
    <property type="entry name" value="2,3-Dihydroxybiphenyl 1,2-Dioxygenase, domain 1"/>
    <property type="match status" value="1"/>
</dbReference>
<feature type="domain" description="VOC" evidence="1">
    <location>
        <begin position="6"/>
        <end position="117"/>
    </location>
</feature>
<comment type="caution">
    <text evidence="2">The sequence shown here is derived from an EMBL/GenBank/DDBJ whole genome shotgun (WGS) entry which is preliminary data.</text>
</comment>
<dbReference type="InterPro" id="IPR052164">
    <property type="entry name" value="Anthracycline_SecMetBiosynth"/>
</dbReference>
<sequence>MAGTPFVSHVEWCVTDLARATALLEGLFGWRFAPYGTRYRLYTPAAGGTCVGLLQVAAVQPAATTLVHVCVDDLDAALARALALGARPHVAPTAVPGHGRYAQVLDADGNVIGLFEATPAAAALRS</sequence>
<dbReference type="InterPro" id="IPR004360">
    <property type="entry name" value="Glyas_Fos-R_dOase_dom"/>
</dbReference>
<name>A0A4R2LCQ2_9GAMM</name>
<dbReference type="GO" id="GO:0016829">
    <property type="term" value="F:lyase activity"/>
    <property type="evidence" value="ECO:0007669"/>
    <property type="project" value="UniProtKB-KW"/>
</dbReference>
<dbReference type="RefSeq" id="WP_165903985.1">
    <property type="nucleotide sequence ID" value="NZ_SLWY01000002.1"/>
</dbReference>
<evidence type="ECO:0000313" key="3">
    <source>
        <dbReference type="Proteomes" id="UP000295765"/>
    </source>
</evidence>
<gene>
    <name evidence="2" type="ORF">EV699_10273</name>
</gene>
<keyword evidence="3" id="KW-1185">Reference proteome</keyword>
<organism evidence="2 3">
    <name type="scientific">Plasticicumulans lactativorans</name>
    <dbReference type="NCBI Taxonomy" id="1133106"/>
    <lineage>
        <taxon>Bacteria</taxon>
        <taxon>Pseudomonadati</taxon>
        <taxon>Pseudomonadota</taxon>
        <taxon>Gammaproteobacteria</taxon>
        <taxon>Candidatus Competibacteraceae</taxon>
        <taxon>Plasticicumulans</taxon>
    </lineage>
</organism>
<reference evidence="2 3" key="1">
    <citation type="submission" date="2019-03" db="EMBL/GenBank/DDBJ databases">
        <title>Genomic Encyclopedia of Type Strains, Phase IV (KMG-IV): sequencing the most valuable type-strain genomes for metagenomic binning, comparative biology and taxonomic classification.</title>
        <authorList>
            <person name="Goeker M."/>
        </authorList>
    </citation>
    <scope>NUCLEOTIDE SEQUENCE [LARGE SCALE GENOMIC DNA]</scope>
    <source>
        <strain evidence="2 3">DSM 25287</strain>
    </source>
</reference>
<dbReference type="Proteomes" id="UP000295765">
    <property type="component" value="Unassembled WGS sequence"/>
</dbReference>
<dbReference type="PANTHER" id="PTHR33993">
    <property type="entry name" value="GLYOXALASE-RELATED"/>
    <property type="match status" value="1"/>
</dbReference>
<dbReference type="SUPFAM" id="SSF54593">
    <property type="entry name" value="Glyoxalase/Bleomycin resistance protein/Dihydroxybiphenyl dioxygenase"/>
    <property type="match status" value="1"/>
</dbReference>
<proteinExistence type="predicted"/>
<dbReference type="InterPro" id="IPR029068">
    <property type="entry name" value="Glyas_Bleomycin-R_OHBP_Dase"/>
</dbReference>
<dbReference type="EMBL" id="SLWY01000002">
    <property type="protein sequence ID" value="TCO83375.1"/>
    <property type="molecule type" value="Genomic_DNA"/>
</dbReference>